<proteinExistence type="predicted"/>
<evidence type="ECO:0000313" key="1">
    <source>
        <dbReference type="EMBL" id="VWD45653.1"/>
    </source>
</evidence>
<name>A0ABY6Y6N5_9BURK</name>
<gene>
    <name evidence="1" type="ORF">BLA17378_08354</name>
</gene>
<comment type="caution">
    <text evidence="1">The sequence shown here is derived from an EMBL/GenBank/DDBJ whole genome shotgun (WGS) entry which is preliminary data.</text>
</comment>
<reference evidence="1 2" key="1">
    <citation type="submission" date="2019-09" db="EMBL/GenBank/DDBJ databases">
        <authorList>
            <person name="Depoorter E."/>
        </authorList>
    </citation>
    <scope>NUCLEOTIDE SEQUENCE [LARGE SCALE GENOMIC DNA]</scope>
    <source>
        <strain evidence="1 2">R-17378</strain>
    </source>
</reference>
<dbReference type="Proteomes" id="UP000494120">
    <property type="component" value="Unassembled WGS sequence"/>
</dbReference>
<sequence length="46" mass="5468">MNFAALPKPRAPRGMFRRPKSAYQFRAFLRSFVALQCYKHTLTTEY</sequence>
<protein>
    <submittedName>
        <fullName evidence="1">Uncharacterized protein</fullName>
    </submittedName>
</protein>
<dbReference type="EMBL" id="CABVQG010000067">
    <property type="protein sequence ID" value="VWD45653.1"/>
    <property type="molecule type" value="Genomic_DNA"/>
</dbReference>
<keyword evidence="2" id="KW-1185">Reference proteome</keyword>
<accession>A0ABY6Y6N5</accession>
<evidence type="ECO:0000313" key="2">
    <source>
        <dbReference type="Proteomes" id="UP000494120"/>
    </source>
</evidence>
<organism evidence="1 2">
    <name type="scientific">Burkholderia aenigmatica</name>
    <dbReference type="NCBI Taxonomy" id="2015348"/>
    <lineage>
        <taxon>Bacteria</taxon>
        <taxon>Pseudomonadati</taxon>
        <taxon>Pseudomonadota</taxon>
        <taxon>Betaproteobacteria</taxon>
        <taxon>Burkholderiales</taxon>
        <taxon>Burkholderiaceae</taxon>
        <taxon>Burkholderia</taxon>
        <taxon>Burkholderia cepacia complex</taxon>
    </lineage>
</organism>